<organism evidence="1 2">
    <name type="scientific">Liparis tanakae</name>
    <name type="common">Tanaka's snailfish</name>
    <dbReference type="NCBI Taxonomy" id="230148"/>
    <lineage>
        <taxon>Eukaryota</taxon>
        <taxon>Metazoa</taxon>
        <taxon>Chordata</taxon>
        <taxon>Craniata</taxon>
        <taxon>Vertebrata</taxon>
        <taxon>Euteleostomi</taxon>
        <taxon>Actinopterygii</taxon>
        <taxon>Neopterygii</taxon>
        <taxon>Teleostei</taxon>
        <taxon>Neoteleostei</taxon>
        <taxon>Acanthomorphata</taxon>
        <taxon>Eupercaria</taxon>
        <taxon>Perciformes</taxon>
        <taxon>Cottioidei</taxon>
        <taxon>Cottales</taxon>
        <taxon>Liparidae</taxon>
        <taxon>Liparis</taxon>
    </lineage>
</organism>
<sequence length="66" mass="7476">MRCVFLLSVDGGVPLPEVCYCLELLLGSQRPVEGLVEPSASHYMHEPSPLRWRHAERKEADARDEV</sequence>
<name>A0A4Z2HHT4_9TELE</name>
<keyword evidence="2" id="KW-1185">Reference proteome</keyword>
<dbReference type="EMBL" id="SRLO01000234">
    <property type="protein sequence ID" value="TNN65469.1"/>
    <property type="molecule type" value="Genomic_DNA"/>
</dbReference>
<accession>A0A4Z2HHT4</accession>
<reference evidence="1 2" key="1">
    <citation type="submission" date="2019-03" db="EMBL/GenBank/DDBJ databases">
        <title>First draft genome of Liparis tanakae, snailfish: a comprehensive survey of snailfish specific genes.</title>
        <authorList>
            <person name="Kim W."/>
            <person name="Song I."/>
            <person name="Jeong J.-H."/>
            <person name="Kim D."/>
            <person name="Kim S."/>
            <person name="Ryu S."/>
            <person name="Song J.Y."/>
            <person name="Lee S.K."/>
        </authorList>
    </citation>
    <scope>NUCLEOTIDE SEQUENCE [LARGE SCALE GENOMIC DNA]</scope>
    <source>
        <tissue evidence="1">Muscle</tissue>
    </source>
</reference>
<evidence type="ECO:0000313" key="1">
    <source>
        <dbReference type="EMBL" id="TNN65469.1"/>
    </source>
</evidence>
<proteinExistence type="predicted"/>
<gene>
    <name evidence="1" type="ORF">EYF80_024288</name>
</gene>
<protein>
    <submittedName>
        <fullName evidence="1">Uncharacterized protein</fullName>
    </submittedName>
</protein>
<dbReference type="Proteomes" id="UP000314294">
    <property type="component" value="Unassembled WGS sequence"/>
</dbReference>
<comment type="caution">
    <text evidence="1">The sequence shown here is derived from an EMBL/GenBank/DDBJ whole genome shotgun (WGS) entry which is preliminary data.</text>
</comment>
<evidence type="ECO:0000313" key="2">
    <source>
        <dbReference type="Proteomes" id="UP000314294"/>
    </source>
</evidence>
<dbReference type="AlphaFoldDB" id="A0A4Z2HHT4"/>